<dbReference type="AlphaFoldDB" id="A0AAW0LX71"/>
<dbReference type="EMBL" id="PKMF04000050">
    <property type="protein sequence ID" value="KAK7855006.1"/>
    <property type="molecule type" value="Genomic_DNA"/>
</dbReference>
<evidence type="ECO:0000313" key="1">
    <source>
        <dbReference type="EMBL" id="KAK7855006.1"/>
    </source>
</evidence>
<comment type="caution">
    <text evidence="1">The sequence shown here is derived from an EMBL/GenBank/DDBJ whole genome shotgun (WGS) entry which is preliminary data.</text>
</comment>
<gene>
    <name evidence="1" type="ORF">CFP56_030175</name>
</gene>
<sequence length="23" mass="2685">MRDVILLVRVMKLFVRLLNGVLS</sequence>
<accession>A0AAW0LX71</accession>
<proteinExistence type="predicted"/>
<reference evidence="1 2" key="1">
    <citation type="journal article" date="2018" name="Sci. Data">
        <title>The draft genome sequence of cork oak.</title>
        <authorList>
            <person name="Ramos A.M."/>
            <person name="Usie A."/>
            <person name="Barbosa P."/>
            <person name="Barros P.M."/>
            <person name="Capote T."/>
            <person name="Chaves I."/>
            <person name="Simoes F."/>
            <person name="Abreu I."/>
            <person name="Carrasquinho I."/>
            <person name="Faro C."/>
            <person name="Guimaraes J.B."/>
            <person name="Mendonca D."/>
            <person name="Nobrega F."/>
            <person name="Rodrigues L."/>
            <person name="Saibo N.J.M."/>
            <person name="Varela M.C."/>
            <person name="Egas C."/>
            <person name="Matos J."/>
            <person name="Miguel C.M."/>
            <person name="Oliveira M.M."/>
            <person name="Ricardo C.P."/>
            <person name="Goncalves S."/>
        </authorList>
    </citation>
    <scope>NUCLEOTIDE SEQUENCE [LARGE SCALE GENOMIC DNA]</scope>
    <source>
        <strain evidence="2">cv. HL8</strain>
    </source>
</reference>
<organism evidence="1 2">
    <name type="scientific">Quercus suber</name>
    <name type="common">Cork oak</name>
    <dbReference type="NCBI Taxonomy" id="58331"/>
    <lineage>
        <taxon>Eukaryota</taxon>
        <taxon>Viridiplantae</taxon>
        <taxon>Streptophyta</taxon>
        <taxon>Embryophyta</taxon>
        <taxon>Tracheophyta</taxon>
        <taxon>Spermatophyta</taxon>
        <taxon>Magnoliopsida</taxon>
        <taxon>eudicotyledons</taxon>
        <taxon>Gunneridae</taxon>
        <taxon>Pentapetalae</taxon>
        <taxon>rosids</taxon>
        <taxon>fabids</taxon>
        <taxon>Fagales</taxon>
        <taxon>Fagaceae</taxon>
        <taxon>Quercus</taxon>
    </lineage>
</organism>
<dbReference type="Proteomes" id="UP000237347">
    <property type="component" value="Unassembled WGS sequence"/>
</dbReference>
<name>A0AAW0LX71_QUESU</name>
<evidence type="ECO:0000313" key="2">
    <source>
        <dbReference type="Proteomes" id="UP000237347"/>
    </source>
</evidence>
<keyword evidence="2" id="KW-1185">Reference proteome</keyword>
<protein>
    <submittedName>
        <fullName evidence="1">Uncharacterized protein</fullName>
    </submittedName>
</protein>